<organism evidence="3 4">
    <name type="scientific">Stratiformator vulcanicus</name>
    <dbReference type="NCBI Taxonomy" id="2527980"/>
    <lineage>
        <taxon>Bacteria</taxon>
        <taxon>Pseudomonadati</taxon>
        <taxon>Planctomycetota</taxon>
        <taxon>Planctomycetia</taxon>
        <taxon>Planctomycetales</taxon>
        <taxon>Planctomycetaceae</taxon>
        <taxon>Stratiformator</taxon>
    </lineage>
</organism>
<evidence type="ECO:0000313" key="4">
    <source>
        <dbReference type="Proteomes" id="UP000317318"/>
    </source>
</evidence>
<accession>A0A517R771</accession>
<dbReference type="Gene3D" id="2.40.10.120">
    <property type="match status" value="1"/>
</dbReference>
<dbReference type="Proteomes" id="UP000317318">
    <property type="component" value="Chromosome"/>
</dbReference>
<reference evidence="3 4" key="1">
    <citation type="submission" date="2019-02" db="EMBL/GenBank/DDBJ databases">
        <title>Deep-cultivation of Planctomycetes and their phenomic and genomic characterization uncovers novel biology.</title>
        <authorList>
            <person name="Wiegand S."/>
            <person name="Jogler M."/>
            <person name="Boedeker C."/>
            <person name="Pinto D."/>
            <person name="Vollmers J."/>
            <person name="Rivas-Marin E."/>
            <person name="Kohn T."/>
            <person name="Peeters S.H."/>
            <person name="Heuer A."/>
            <person name="Rast P."/>
            <person name="Oberbeckmann S."/>
            <person name="Bunk B."/>
            <person name="Jeske O."/>
            <person name="Meyerdierks A."/>
            <person name="Storesund J.E."/>
            <person name="Kallscheuer N."/>
            <person name="Luecker S."/>
            <person name="Lage O.M."/>
            <person name="Pohl T."/>
            <person name="Merkel B.J."/>
            <person name="Hornburger P."/>
            <person name="Mueller R.-W."/>
            <person name="Bruemmer F."/>
            <person name="Labrenz M."/>
            <person name="Spormann A.M."/>
            <person name="Op den Camp H."/>
            <person name="Overmann J."/>
            <person name="Amann R."/>
            <person name="Jetten M.S.M."/>
            <person name="Mascher T."/>
            <person name="Medema M.H."/>
            <person name="Devos D.P."/>
            <person name="Kaster A.-K."/>
            <person name="Ovreas L."/>
            <person name="Rohde M."/>
            <person name="Galperin M.Y."/>
            <person name="Jogler C."/>
        </authorList>
    </citation>
    <scope>NUCLEOTIDE SEQUENCE [LARGE SCALE GENOMIC DNA]</scope>
    <source>
        <strain evidence="3 4">Pan189</strain>
    </source>
</reference>
<evidence type="ECO:0000256" key="2">
    <source>
        <dbReference type="SAM" id="Phobius"/>
    </source>
</evidence>
<protein>
    <recommendedName>
        <fullName evidence="5">Trypsin</fullName>
    </recommendedName>
</protein>
<dbReference type="SUPFAM" id="SSF50494">
    <property type="entry name" value="Trypsin-like serine proteases"/>
    <property type="match status" value="1"/>
</dbReference>
<evidence type="ECO:0000256" key="1">
    <source>
        <dbReference type="SAM" id="MobiDB-lite"/>
    </source>
</evidence>
<dbReference type="EMBL" id="CP036268">
    <property type="protein sequence ID" value="QDT39744.1"/>
    <property type="molecule type" value="Genomic_DNA"/>
</dbReference>
<evidence type="ECO:0008006" key="5">
    <source>
        <dbReference type="Google" id="ProtNLM"/>
    </source>
</evidence>
<keyword evidence="2" id="KW-0472">Membrane</keyword>
<proteinExistence type="predicted"/>
<keyword evidence="4" id="KW-1185">Reference proteome</keyword>
<feature type="compositionally biased region" description="Basic and acidic residues" evidence="1">
    <location>
        <begin position="413"/>
        <end position="423"/>
    </location>
</feature>
<feature type="compositionally biased region" description="Pro residues" evidence="1">
    <location>
        <begin position="370"/>
        <end position="387"/>
    </location>
</feature>
<dbReference type="Pfam" id="PF13365">
    <property type="entry name" value="Trypsin_2"/>
    <property type="match status" value="1"/>
</dbReference>
<keyword evidence="2" id="KW-1133">Transmembrane helix</keyword>
<gene>
    <name evidence="3" type="ORF">Pan189_41530</name>
</gene>
<dbReference type="InterPro" id="IPR009003">
    <property type="entry name" value="Peptidase_S1_PA"/>
</dbReference>
<name>A0A517R771_9PLAN</name>
<evidence type="ECO:0000313" key="3">
    <source>
        <dbReference type="EMBL" id="QDT39744.1"/>
    </source>
</evidence>
<dbReference type="AlphaFoldDB" id="A0A517R771"/>
<dbReference type="KEGG" id="svp:Pan189_41530"/>
<feature type="transmembrane region" description="Helical" evidence="2">
    <location>
        <begin position="319"/>
        <end position="342"/>
    </location>
</feature>
<keyword evidence="2" id="KW-0812">Transmembrane</keyword>
<sequence length="423" mass="44218">MGNQFMRVPGPSVLPWLIAIAIGLAITLCWLATANAAAGPKHDRVVCVAHPVEAKALSAGCIVDVFGRKICPLGSVQVGSSVLVARDGNRYWGLTNKHVVTFDSQAARPASLSIDLRPFGGNAKTRAALGAVSTKYDLAVFTFESNLDLPVAVFARGEPPDGSEVTLQTYTGGETFFERSSRYRHDVDLGNTDGSAVRSDLQDTAYLDANVRPGDSGGAVLYNGELVGLVYALDVKYPFGLCTDYASTREFMREIGWVPTPAQGVPPAPHGGTVPPAGSGVVNTQAGTNVPPPVPSGVEAPPAGSGGYVQAVVGFGVHWLITTGLAALGLGTGIGGWIGWLVERRVKRRILKRLGFDPNLDIDDVSPYGYQPPPAHAFPAATPPHGVPPAGGGATASRSPYEGGPPYQPPQVHPHEVGGRPRV</sequence>
<feature type="region of interest" description="Disordered" evidence="1">
    <location>
        <begin position="367"/>
        <end position="423"/>
    </location>
</feature>